<organism evidence="1 2">
    <name type="scientific">Camellia lanceoleosa</name>
    <dbReference type="NCBI Taxonomy" id="1840588"/>
    <lineage>
        <taxon>Eukaryota</taxon>
        <taxon>Viridiplantae</taxon>
        <taxon>Streptophyta</taxon>
        <taxon>Embryophyta</taxon>
        <taxon>Tracheophyta</taxon>
        <taxon>Spermatophyta</taxon>
        <taxon>Magnoliopsida</taxon>
        <taxon>eudicotyledons</taxon>
        <taxon>Gunneridae</taxon>
        <taxon>Pentapetalae</taxon>
        <taxon>asterids</taxon>
        <taxon>Ericales</taxon>
        <taxon>Theaceae</taxon>
        <taxon>Camellia</taxon>
    </lineage>
</organism>
<evidence type="ECO:0000313" key="1">
    <source>
        <dbReference type="EMBL" id="KAI8032112.1"/>
    </source>
</evidence>
<comment type="caution">
    <text evidence="1">The sequence shown here is derived from an EMBL/GenBank/DDBJ whole genome shotgun (WGS) entry which is preliminary data.</text>
</comment>
<proteinExistence type="predicted"/>
<sequence length="1246" mass="139171">MADQLRSNVRIVRCPGCRGLLKELANVPVYQCGGCNTILRAKKRKNETKGTGSHIHETDKAQKNELEHVSDVKEAQGSSPEKTFPSTGEQSLGKNCGSVQNEIQDNNREEQSGGMKFTSKLSTLLTCHGNEESSPAAREETKFDKDQCSFEQSNGGDQNAYRYFSGKQSGGVSFSREVTSSTELNHDESKASWPVAGAHSEVVSEQNNGRNQNEHGYCNKKQPGGISFSEEVTSSTELNHDESEASSPVAGAHNEVVSEQNNRRNQNEHGYCNEKQPGGVSFSEEVTSSTELNHDESEAASPVAGAHTEVSEQNNGRNQNEHRYCNEKQPRGVSFSEEVTSSIELNHHDESEESLPVAGAHSEVDLEQNDGRNKNEYGYCNGKQPGRVSFSEEDSSSTELNHDESEESLPVAGAHREVDSEQNHGRNQNEYGYCNGKQHGGVNFSEEVTSSTELNHHVAGAHSEVDLEQNNGRNQNEYGYCNGKQPGGVSFSEEVTSSIVLNHHKSEVSSPAAGAHSEVDFEQNNRRNHQNEYRCCNGKQPGGVNFNDEVASPTALYHKESEESSSPLAEVHSEVNENRNCLAQNNGRVHNEFGDYEREWSGNIKFSNAVPSSTELSCQEIEESSPEFGTNTELDENFKSRFIFGSLSVENLLAVSPGDSVITAQGPLGESILTDSHMPEQLEESQKRAVNCFDRMNSVDTLEDIALPKPISEFSVTLREMPKSPTTRSYYAYDGSVSSYDGSDDQVPDLHHLSKRKFKEAKSANTKEMPQRDNYSEMLHQAWNCSSISSEKKHYAMDEFQESTRQDHQVRSRMKFETDESRSRVPFYSRGCHVGYENGSPSNYDRNEFHCSTSSHLPSKTEYLEEEKIKLLKMVYELQGQLSRTHILQGKANEKQLPSYCDCVPPEVQTCHSSSNTRYTSRIWPPHPSRISRIPFSAGATINRPQVNRSCLHCCPQDWQCSAPLPPHICCNKSQYTAHPSQRYHNLYCSTPLSPQHYTGSEFSDDHWQKNRHEVKKYSRERLHSAKRYVRPVASGAPFLICHSCLKLLQLPEDFLLFKRRCHKLRCSACSVILKFSLQNKTHIVRYIDLDFARDAIAPPPSEVEDCSIANNWKKLASVLSTNNCPPCDPVSCSDDNGPPFRKSYSTEGESLYVHALKRDSNGRKMSSSSSFDPMEERKKQGFFKEYRNKYKNSVKTLASSVGSSFKISKAEKSSSEIEESSPRGRAGLALHRLMGYSSPSEVIGS</sequence>
<name>A0ACC0J4D0_9ERIC</name>
<protein>
    <submittedName>
        <fullName evidence="1">Protein ENHANCED DISEASE RESISTANCE 4</fullName>
    </submittedName>
</protein>
<keyword evidence="2" id="KW-1185">Reference proteome</keyword>
<accession>A0ACC0J4D0</accession>
<dbReference type="Proteomes" id="UP001060215">
    <property type="component" value="Chromosome 1"/>
</dbReference>
<dbReference type="EMBL" id="CM045758">
    <property type="protein sequence ID" value="KAI8032112.1"/>
    <property type="molecule type" value="Genomic_DNA"/>
</dbReference>
<evidence type="ECO:0000313" key="2">
    <source>
        <dbReference type="Proteomes" id="UP001060215"/>
    </source>
</evidence>
<reference evidence="1 2" key="1">
    <citation type="journal article" date="2022" name="Plant J.">
        <title>Chromosome-level genome of Camellia lanceoleosa provides a valuable resource for understanding genome evolution and self-incompatibility.</title>
        <authorList>
            <person name="Gong W."/>
            <person name="Xiao S."/>
            <person name="Wang L."/>
            <person name="Liao Z."/>
            <person name="Chang Y."/>
            <person name="Mo W."/>
            <person name="Hu G."/>
            <person name="Li W."/>
            <person name="Zhao G."/>
            <person name="Zhu H."/>
            <person name="Hu X."/>
            <person name="Ji K."/>
            <person name="Xiang X."/>
            <person name="Song Q."/>
            <person name="Yuan D."/>
            <person name="Jin S."/>
            <person name="Zhang L."/>
        </authorList>
    </citation>
    <scope>NUCLEOTIDE SEQUENCE [LARGE SCALE GENOMIC DNA]</scope>
    <source>
        <strain evidence="1">SQ_2022a</strain>
    </source>
</reference>
<gene>
    <name evidence="1" type="ORF">LOK49_LG01G01102</name>
</gene>